<dbReference type="Pfam" id="PF01434">
    <property type="entry name" value="Peptidase_M41"/>
    <property type="match status" value="1"/>
</dbReference>
<dbReference type="EMBL" id="AAXW01000011">
    <property type="protein sequence ID" value="EAZ91781.1"/>
    <property type="molecule type" value="Genomic_DNA"/>
</dbReference>
<dbReference type="FunFam" id="3.40.50.300:FF:000001">
    <property type="entry name" value="ATP-dependent zinc metalloprotease FtsH"/>
    <property type="match status" value="1"/>
</dbReference>
<dbReference type="CDD" id="cd19501">
    <property type="entry name" value="RecA-like_FtsH"/>
    <property type="match status" value="1"/>
</dbReference>
<evidence type="ECO:0000256" key="5">
    <source>
        <dbReference type="ARBA" id="ARBA00022741"/>
    </source>
</evidence>
<evidence type="ECO:0000256" key="1">
    <source>
        <dbReference type="ARBA" id="ARBA00010044"/>
    </source>
</evidence>
<evidence type="ECO:0000259" key="17">
    <source>
        <dbReference type="SMART" id="SM00382"/>
    </source>
</evidence>
<evidence type="ECO:0000256" key="6">
    <source>
        <dbReference type="ARBA" id="ARBA00022801"/>
    </source>
</evidence>
<keyword evidence="8 15" id="KW-0067">ATP-binding</keyword>
<dbReference type="InterPro" id="IPR027417">
    <property type="entry name" value="P-loop_NTPase"/>
</dbReference>
<dbReference type="RefSeq" id="WP_008275101.1">
    <property type="nucleotide sequence ID" value="NZ_AAXW01000011.1"/>
</dbReference>
<organism evidence="18 19">
    <name type="scientific">Crocosphaera chwakensis CCY0110</name>
    <dbReference type="NCBI Taxonomy" id="391612"/>
    <lineage>
        <taxon>Bacteria</taxon>
        <taxon>Bacillati</taxon>
        <taxon>Cyanobacteriota</taxon>
        <taxon>Cyanophyceae</taxon>
        <taxon>Oscillatoriophycideae</taxon>
        <taxon>Chroococcales</taxon>
        <taxon>Aphanothecaceae</taxon>
        <taxon>Crocosphaera</taxon>
        <taxon>Crocosphaera chwakensis</taxon>
    </lineage>
</organism>
<keyword evidence="19" id="KW-1185">Reference proteome</keyword>
<evidence type="ECO:0000256" key="16">
    <source>
        <dbReference type="RuleBase" id="RU003651"/>
    </source>
</evidence>
<dbReference type="GO" id="GO:0031676">
    <property type="term" value="C:plasma membrane-derived thylakoid membrane"/>
    <property type="evidence" value="ECO:0007669"/>
    <property type="project" value="UniProtKB-SubCell"/>
</dbReference>
<evidence type="ECO:0000256" key="9">
    <source>
        <dbReference type="ARBA" id="ARBA00022989"/>
    </source>
</evidence>
<keyword evidence="18" id="KW-0131">Cell cycle</keyword>
<dbReference type="GO" id="GO:0051301">
    <property type="term" value="P:cell division"/>
    <property type="evidence" value="ECO:0007669"/>
    <property type="project" value="UniProtKB-KW"/>
</dbReference>
<dbReference type="Gene3D" id="1.20.58.760">
    <property type="entry name" value="Peptidase M41"/>
    <property type="match status" value="1"/>
</dbReference>
<feature type="binding site" evidence="15">
    <location>
        <position position="505"/>
    </location>
    <ligand>
        <name>Zn(2+)</name>
        <dbReference type="ChEBI" id="CHEBI:29105"/>
        <note>catalytic</note>
    </ligand>
</feature>
<dbReference type="GO" id="GO:0004176">
    <property type="term" value="F:ATP-dependent peptidase activity"/>
    <property type="evidence" value="ECO:0007669"/>
    <property type="project" value="InterPro"/>
</dbReference>
<name>A3INX9_9CHRO</name>
<keyword evidence="11 15" id="KW-0793">Thylakoid</keyword>
<keyword evidence="12 15" id="KW-0472">Membrane</keyword>
<dbReference type="InterPro" id="IPR003593">
    <property type="entry name" value="AAA+_ATPase"/>
</dbReference>
<dbReference type="Gene3D" id="3.30.720.210">
    <property type="match status" value="1"/>
</dbReference>
<dbReference type="PANTHER" id="PTHR23076:SF113">
    <property type="entry name" value="ATP-DEPENDENT ZINC METALLOPROTEASE FTSH 1, CHLOROPLASTIC-RELATED"/>
    <property type="match status" value="1"/>
</dbReference>
<dbReference type="GO" id="GO:0005524">
    <property type="term" value="F:ATP binding"/>
    <property type="evidence" value="ECO:0007669"/>
    <property type="project" value="UniProtKB-UniRule"/>
</dbReference>
<comment type="similarity">
    <text evidence="1 15">In the C-terminal section; belongs to the peptidase M41 family.</text>
</comment>
<keyword evidence="7 15" id="KW-0862">Zinc</keyword>
<comment type="caution">
    <text evidence="15">Lacks conserved residue(s) required for the propagation of feature annotation.</text>
</comment>
<dbReference type="eggNOG" id="COG0465">
    <property type="taxonomic scope" value="Bacteria"/>
</dbReference>
<evidence type="ECO:0000256" key="12">
    <source>
        <dbReference type="ARBA" id="ARBA00023136"/>
    </source>
</evidence>
<dbReference type="InterPro" id="IPR005936">
    <property type="entry name" value="FtsH"/>
</dbReference>
<feature type="transmembrane region" description="Helical" evidence="15">
    <location>
        <begin position="108"/>
        <end position="130"/>
    </location>
</feature>
<feature type="domain" description="AAA+ ATPase" evidence="17">
    <location>
        <begin position="194"/>
        <end position="333"/>
    </location>
</feature>
<dbReference type="HAMAP" id="MF_01458">
    <property type="entry name" value="FtsH"/>
    <property type="match status" value="1"/>
</dbReference>
<accession>A3INX9</accession>
<keyword evidence="5 15" id="KW-0547">Nucleotide-binding</keyword>
<evidence type="ECO:0000313" key="19">
    <source>
        <dbReference type="Proteomes" id="UP000003781"/>
    </source>
</evidence>
<dbReference type="Pfam" id="PF00004">
    <property type="entry name" value="AAA"/>
    <property type="match status" value="1"/>
</dbReference>
<dbReference type="InterPro" id="IPR003960">
    <property type="entry name" value="ATPase_AAA_CS"/>
</dbReference>
<feature type="binding site" evidence="15">
    <location>
        <position position="424"/>
    </location>
    <ligand>
        <name>Zn(2+)</name>
        <dbReference type="ChEBI" id="CHEBI:29105"/>
        <note>catalytic</note>
    </ligand>
</feature>
<keyword evidence="4 15" id="KW-0479">Metal-binding</keyword>
<dbReference type="AlphaFoldDB" id="A3INX9"/>
<keyword evidence="2 15" id="KW-0645">Protease</keyword>
<evidence type="ECO:0000256" key="15">
    <source>
        <dbReference type="HAMAP-Rule" id="MF_01458"/>
    </source>
</evidence>
<keyword evidence="9 15" id="KW-1133">Transmembrane helix</keyword>
<dbReference type="Pfam" id="PF06480">
    <property type="entry name" value="FtsH_ext"/>
    <property type="match status" value="1"/>
</dbReference>
<dbReference type="SMART" id="SM00382">
    <property type="entry name" value="AAA"/>
    <property type="match status" value="1"/>
</dbReference>
<evidence type="ECO:0000256" key="13">
    <source>
        <dbReference type="ARBA" id="ARBA00060402"/>
    </source>
</evidence>
<dbReference type="NCBIfam" id="TIGR01241">
    <property type="entry name" value="FtsH_fam"/>
    <property type="match status" value="1"/>
</dbReference>
<dbReference type="GO" id="GO:0008270">
    <property type="term" value="F:zinc ion binding"/>
    <property type="evidence" value="ECO:0007669"/>
    <property type="project" value="UniProtKB-UniRule"/>
</dbReference>
<keyword evidence="6 15" id="KW-0378">Hydrolase</keyword>
<dbReference type="OrthoDB" id="568406at2"/>
<dbReference type="GO" id="GO:0004222">
    <property type="term" value="F:metalloendopeptidase activity"/>
    <property type="evidence" value="ECO:0007669"/>
    <property type="project" value="InterPro"/>
</dbReference>
<evidence type="ECO:0000256" key="7">
    <source>
        <dbReference type="ARBA" id="ARBA00022833"/>
    </source>
</evidence>
<dbReference type="InterPro" id="IPR011546">
    <property type="entry name" value="Pept_M41_FtsH_extracell"/>
</dbReference>
<dbReference type="MEROPS" id="M41.024"/>
<comment type="function">
    <text evidence="15">Acts as a processive, ATP-dependent zinc metallopeptidase for both cytoplasmic and membrane proteins. Plays a role in the quality control of integral membrane proteins.</text>
</comment>
<reference evidence="18 19" key="1">
    <citation type="submission" date="2007-03" db="EMBL/GenBank/DDBJ databases">
        <authorList>
            <person name="Stal L."/>
            <person name="Ferriera S."/>
            <person name="Johnson J."/>
            <person name="Kravitz S."/>
            <person name="Beeson K."/>
            <person name="Sutton G."/>
            <person name="Rogers Y.-H."/>
            <person name="Friedman R."/>
            <person name="Frazier M."/>
            <person name="Venter J.C."/>
        </authorList>
    </citation>
    <scope>NUCLEOTIDE SEQUENCE [LARGE SCALE GENOMIC DNA]</scope>
    <source>
        <strain evidence="18 19">CCY0110</strain>
    </source>
</reference>
<comment type="cofactor">
    <cofactor evidence="15">
        <name>Zn(2+)</name>
        <dbReference type="ChEBI" id="CHEBI:29105"/>
    </cofactor>
    <text evidence="15">Binds 1 zinc ion per subunit.</text>
</comment>
<evidence type="ECO:0000256" key="8">
    <source>
        <dbReference type="ARBA" id="ARBA00022840"/>
    </source>
</evidence>
<dbReference type="GO" id="GO:0016887">
    <property type="term" value="F:ATP hydrolysis activity"/>
    <property type="evidence" value="ECO:0007669"/>
    <property type="project" value="UniProtKB-UniRule"/>
</dbReference>
<comment type="subcellular location">
    <subcellularLocation>
        <location evidence="13 15">Cellular thylakoid membrane</location>
        <topology evidence="13 15">Multi-pass membrane protein</topology>
        <orientation evidence="13 15">Stromal side</orientation>
    </subcellularLocation>
</comment>
<dbReference type="SUPFAM" id="SSF140990">
    <property type="entry name" value="FtsH protease domain-like"/>
    <property type="match status" value="1"/>
</dbReference>
<comment type="similarity">
    <text evidence="16">Belongs to the AAA ATPase family.</text>
</comment>
<dbReference type="FunFam" id="1.10.8.60:FF:000001">
    <property type="entry name" value="ATP-dependent zinc metalloprotease FtsH"/>
    <property type="match status" value="1"/>
</dbReference>
<dbReference type="Gene3D" id="3.40.50.300">
    <property type="entry name" value="P-loop containing nucleotide triphosphate hydrolases"/>
    <property type="match status" value="1"/>
</dbReference>
<evidence type="ECO:0000256" key="14">
    <source>
        <dbReference type="ARBA" id="ARBA00061570"/>
    </source>
</evidence>
<comment type="subunit">
    <text evidence="15">Homohexamer.</text>
</comment>
<comment type="caution">
    <text evidence="18">The sequence shown here is derived from an EMBL/GenBank/DDBJ whole genome shotgun (WGS) entry which is preliminary data.</text>
</comment>
<evidence type="ECO:0000256" key="4">
    <source>
        <dbReference type="ARBA" id="ARBA00022723"/>
    </source>
</evidence>
<dbReference type="InterPro" id="IPR037219">
    <property type="entry name" value="Peptidase_M41-like"/>
</dbReference>
<dbReference type="SUPFAM" id="SSF52540">
    <property type="entry name" value="P-loop containing nucleoside triphosphate hydrolases"/>
    <property type="match status" value="1"/>
</dbReference>
<dbReference type="GO" id="GO:0006508">
    <property type="term" value="P:proteolysis"/>
    <property type="evidence" value="ECO:0007669"/>
    <property type="project" value="UniProtKB-KW"/>
</dbReference>
<comment type="similarity">
    <text evidence="14 15">In the central section; belongs to the AAA ATPase family.</text>
</comment>
<evidence type="ECO:0000256" key="10">
    <source>
        <dbReference type="ARBA" id="ARBA00023049"/>
    </source>
</evidence>
<sequence length="617" mass="67371">MNKNNKKWRNAGLYALLLIVVLALASAFLDNNNTQSRDNLTYSEFIERVESNKVDRVTLSSDRTQAKVPNPQGGAPLLVNLPNDPDLINILSENGVDIAVQPQNDEGIWFRVLSSLALPILLLVGLFFLLRRAQSGPGSQAMNFGKSKARVQMEPQTQVTFGDVAGIEQAKLELTEVVDFLKNADRFTAIGAKIPKGVLLVGPPGTGKTLLARAVAGEAGVPFFSISGSEFVEMFVGVGASRVRDLFEQAKTNAPCIVFIDEIDAVGRQRGAGLGGGNDEREQTLNQLLTEMDGFEGNTGIIIIAATNRPDVLDAALLRPGRFDRQVVVDRPDYAGRQEILKVHARGKTLSKDVDLDKIARRTPGFTGADLSNLLNEAAILAARRNLTEISMDEVNDAIDRVLAGPEKKNRVMSEKRKTLVAYHEAGHALVGALMPDYDPVQKISIIPRGRAGGLTWFTPSEDRMESGLYSRSYLQNQMAVALGGRVAEEIIFGEEEVTTGASNDLQQVARVARQMVTRFGMSDRLGPVALGRQNGNVFLGRDIASDRDFSNETASTIDNEVRQLVDTAYSRAKDVLESNRHILDRLADMLVEKETVDSDELQEILSSNEVKMATLV</sequence>
<evidence type="ECO:0000256" key="3">
    <source>
        <dbReference type="ARBA" id="ARBA00022692"/>
    </source>
</evidence>
<evidence type="ECO:0000313" key="18">
    <source>
        <dbReference type="EMBL" id="EAZ91781.1"/>
    </source>
</evidence>
<dbReference type="Pfam" id="PF17862">
    <property type="entry name" value="AAA_lid_3"/>
    <property type="match status" value="1"/>
</dbReference>
<keyword evidence="18" id="KW-0132">Cell division</keyword>
<feature type="binding site" evidence="15">
    <location>
        <position position="428"/>
    </location>
    <ligand>
        <name>Zn(2+)</name>
        <dbReference type="ChEBI" id="CHEBI:29105"/>
        <note>catalytic</note>
    </ligand>
</feature>
<gene>
    <name evidence="15" type="primary">ftsH</name>
    <name evidence="18" type="ORF">CY0110_07469</name>
</gene>
<evidence type="ECO:0000256" key="2">
    <source>
        <dbReference type="ARBA" id="ARBA00022670"/>
    </source>
</evidence>
<dbReference type="PROSITE" id="PS00674">
    <property type="entry name" value="AAA"/>
    <property type="match status" value="1"/>
</dbReference>
<dbReference type="InterPro" id="IPR000642">
    <property type="entry name" value="Peptidase_M41"/>
</dbReference>
<dbReference type="PANTHER" id="PTHR23076">
    <property type="entry name" value="METALLOPROTEASE M41 FTSH"/>
    <property type="match status" value="1"/>
</dbReference>
<feature type="active site" evidence="15">
    <location>
        <position position="425"/>
    </location>
</feature>
<keyword evidence="10 15" id="KW-0482">Metalloprotease</keyword>
<evidence type="ECO:0000256" key="11">
    <source>
        <dbReference type="ARBA" id="ARBA00023078"/>
    </source>
</evidence>
<dbReference type="GO" id="GO:0030163">
    <property type="term" value="P:protein catabolic process"/>
    <property type="evidence" value="ECO:0007669"/>
    <property type="project" value="UniProtKB-UniRule"/>
</dbReference>
<dbReference type="FunFam" id="1.20.58.760:FF:000001">
    <property type="entry name" value="ATP-dependent zinc metalloprotease FtsH"/>
    <property type="match status" value="1"/>
</dbReference>
<feature type="binding site" evidence="15">
    <location>
        <begin position="202"/>
        <end position="209"/>
    </location>
    <ligand>
        <name>ATP</name>
        <dbReference type="ChEBI" id="CHEBI:30616"/>
    </ligand>
</feature>
<dbReference type="Gene3D" id="1.10.8.60">
    <property type="match status" value="1"/>
</dbReference>
<dbReference type="InterPro" id="IPR003959">
    <property type="entry name" value="ATPase_AAA_core"/>
</dbReference>
<keyword evidence="3 15" id="KW-0812">Transmembrane</keyword>
<protein>
    <recommendedName>
        <fullName evidence="15">ATP-dependent zinc metalloprotease FtsH</fullName>
        <ecNumber evidence="15">3.4.24.-</ecNumber>
    </recommendedName>
</protein>
<dbReference type="EC" id="3.4.24.-" evidence="15"/>
<dbReference type="InterPro" id="IPR041569">
    <property type="entry name" value="AAA_lid_3"/>
</dbReference>
<dbReference type="Proteomes" id="UP000003781">
    <property type="component" value="Unassembled WGS sequence"/>
</dbReference>
<proteinExistence type="inferred from homology"/>